<dbReference type="RefSeq" id="YP_004301503.1">
    <property type="nucleotide sequence ID" value="NC_015253.1"/>
</dbReference>
<proteinExistence type="predicted"/>
<evidence type="ECO:0000313" key="1">
    <source>
        <dbReference type="EMBL" id="ADJ53204.1"/>
    </source>
</evidence>
<evidence type="ECO:0000313" key="2">
    <source>
        <dbReference type="Proteomes" id="UP000000331"/>
    </source>
</evidence>
<reference evidence="1 2" key="1">
    <citation type="journal article" date="2010" name="J. Bacteriol.">
        <title>Brochothrix thermosphacta bacteriophages feature heterogeneous and highly mosaic genomes and utilize unique prophage insertion sites.</title>
        <authorList>
            <person name="Kilcher S."/>
            <person name="Loessner M.J."/>
            <person name="Klumpp J."/>
        </authorList>
    </citation>
    <scope>NUCLEOTIDE SEQUENCE [LARGE SCALE GENOMIC DNA]</scope>
</reference>
<keyword evidence="2" id="KW-1185">Reference proteome</keyword>
<accession>D9J0W8</accession>
<dbReference type="EMBL" id="HM242243">
    <property type="protein sequence ID" value="ADJ53204.1"/>
    <property type="molecule type" value="Genomic_DNA"/>
</dbReference>
<sequence length="137" mass="15411">MPTYQPITRDISKRAVEMYLSGDLRADIVSELNISVGSLYRILTRHKVPLRKKRASSTQAMLDKYTEREQREIARRYVEDGVKISDLTSGYGLTLSTFLTIVDMYAPDGVIVGGTEVVPVDELTTDKFIPLGEIEII</sequence>
<dbReference type="KEGG" id="vg:10359200"/>
<dbReference type="OrthoDB" id="11879at10239"/>
<organism evidence="1 2">
    <name type="scientific">Brochothrix phage A9</name>
    <dbReference type="NCBI Taxonomy" id="857312"/>
    <lineage>
        <taxon>Viruses</taxon>
        <taxon>Duplodnaviria</taxon>
        <taxon>Heunggongvirae</taxon>
        <taxon>Uroviricota</taxon>
        <taxon>Caudoviricetes</taxon>
        <taxon>Herelleviridae</taxon>
        <taxon>Klumppvirus</taxon>
        <taxon>Klumppvirus A9</taxon>
    </lineage>
</organism>
<dbReference type="Gene3D" id="1.10.10.60">
    <property type="entry name" value="Homeodomain-like"/>
    <property type="match status" value="1"/>
</dbReference>
<dbReference type="Proteomes" id="UP000000331">
    <property type="component" value="Segment"/>
</dbReference>
<protein>
    <submittedName>
        <fullName evidence="1">Gp169</fullName>
    </submittedName>
</protein>
<name>D9J0W8_9CAUD</name>
<dbReference type="GeneID" id="10359200"/>